<dbReference type="HOGENOM" id="CLU_2494768_0_0_11"/>
<name>W5TCC8_9NOCA</name>
<keyword evidence="2" id="KW-0732">Signal</keyword>
<feature type="signal peptide" evidence="2">
    <location>
        <begin position="1"/>
        <end position="27"/>
    </location>
</feature>
<dbReference type="RefSeq" id="WP_025348481.1">
    <property type="nucleotide sequence ID" value="NZ_CP006850.1"/>
</dbReference>
<feature type="compositionally biased region" description="Pro residues" evidence="1">
    <location>
        <begin position="43"/>
        <end position="71"/>
    </location>
</feature>
<dbReference type="EMBL" id="CP006850">
    <property type="protein sequence ID" value="AHH17000.1"/>
    <property type="molecule type" value="Genomic_DNA"/>
</dbReference>
<organism evidence="3 4">
    <name type="scientific">Nocardia nova SH22a</name>
    <dbReference type="NCBI Taxonomy" id="1415166"/>
    <lineage>
        <taxon>Bacteria</taxon>
        <taxon>Bacillati</taxon>
        <taxon>Actinomycetota</taxon>
        <taxon>Actinomycetes</taxon>
        <taxon>Mycobacteriales</taxon>
        <taxon>Nocardiaceae</taxon>
        <taxon>Nocardia</taxon>
    </lineage>
</organism>
<evidence type="ECO:0000256" key="1">
    <source>
        <dbReference type="SAM" id="MobiDB-lite"/>
    </source>
</evidence>
<feature type="compositionally biased region" description="Low complexity" evidence="1">
    <location>
        <begin position="30"/>
        <end position="42"/>
    </location>
</feature>
<feature type="region of interest" description="Disordered" evidence="1">
    <location>
        <begin position="30"/>
        <end position="90"/>
    </location>
</feature>
<reference evidence="3 4" key="1">
    <citation type="journal article" date="2014" name="Appl. Environ. Microbiol.">
        <title>Insights into the Microbial Degradation of Rubber and Gutta-Percha by Analysis of the Complete Genome of Nocardia nova SH22a.</title>
        <authorList>
            <person name="Luo Q."/>
            <person name="Hiessl S."/>
            <person name="Poehlein A."/>
            <person name="Daniel R."/>
            <person name="Steinbuchel A."/>
        </authorList>
    </citation>
    <scope>NUCLEOTIDE SEQUENCE [LARGE SCALE GENOMIC DNA]</scope>
    <source>
        <strain evidence="3">SH22a</strain>
    </source>
</reference>
<dbReference type="Proteomes" id="UP000019150">
    <property type="component" value="Chromosome"/>
</dbReference>
<accession>W5TCC8</accession>
<feature type="chain" id="PRO_5004872082" description="Secreted protein" evidence="2">
    <location>
        <begin position="28"/>
        <end position="90"/>
    </location>
</feature>
<evidence type="ECO:0000313" key="3">
    <source>
        <dbReference type="EMBL" id="AHH17000.1"/>
    </source>
</evidence>
<dbReference type="STRING" id="1415166.NONO_c22020"/>
<feature type="compositionally biased region" description="Low complexity" evidence="1">
    <location>
        <begin position="72"/>
        <end position="90"/>
    </location>
</feature>
<evidence type="ECO:0008006" key="5">
    <source>
        <dbReference type="Google" id="ProtNLM"/>
    </source>
</evidence>
<dbReference type="PATRIC" id="fig|1415166.3.peg.2240"/>
<evidence type="ECO:0000313" key="4">
    <source>
        <dbReference type="Proteomes" id="UP000019150"/>
    </source>
</evidence>
<sequence>MRRSMAALLAAAAIAGFGLATAGQALAAPVPAQQQGPVDSNGCPPPPPNGPDGKPVPLPNGPDGRPLPPPTDNNGNPCLPPGGQLPLPPA</sequence>
<protein>
    <recommendedName>
        <fullName evidence="5">Secreted protein</fullName>
    </recommendedName>
</protein>
<keyword evidence="4" id="KW-1185">Reference proteome</keyword>
<evidence type="ECO:0000256" key="2">
    <source>
        <dbReference type="SAM" id="SignalP"/>
    </source>
</evidence>
<gene>
    <name evidence="3" type="ORF">NONO_c22020</name>
</gene>
<dbReference type="KEGG" id="nno:NONO_c22020"/>
<proteinExistence type="predicted"/>
<dbReference type="AlphaFoldDB" id="W5TCC8"/>